<dbReference type="PANTHER" id="PTHR43298">
    <property type="entry name" value="MULTIDRUG RESISTANCE PROTEIN NORM-RELATED"/>
    <property type="match status" value="1"/>
</dbReference>
<keyword evidence="6 10" id="KW-1133">Transmembrane helix</keyword>
<dbReference type="InterPro" id="IPR048279">
    <property type="entry name" value="MdtK-like"/>
</dbReference>
<keyword evidence="7" id="KW-0406">Ion transport</keyword>
<keyword evidence="8 10" id="KW-0472">Membrane</keyword>
<dbReference type="CDD" id="cd13139">
    <property type="entry name" value="MATE_like_14"/>
    <property type="match status" value="1"/>
</dbReference>
<feature type="transmembrane region" description="Helical" evidence="10">
    <location>
        <begin position="382"/>
        <end position="400"/>
    </location>
</feature>
<proteinExistence type="predicted"/>
<keyword evidence="12" id="KW-1185">Reference proteome</keyword>
<keyword evidence="5 10" id="KW-0812">Transmembrane</keyword>
<evidence type="ECO:0000256" key="8">
    <source>
        <dbReference type="ARBA" id="ARBA00023136"/>
    </source>
</evidence>
<dbReference type="InterPro" id="IPR050222">
    <property type="entry name" value="MATE_MdtK"/>
</dbReference>
<dbReference type="AlphaFoldDB" id="A0A918DMP4"/>
<keyword evidence="2" id="KW-0813">Transport</keyword>
<dbReference type="GO" id="GO:0015297">
    <property type="term" value="F:antiporter activity"/>
    <property type="evidence" value="ECO:0007669"/>
    <property type="project" value="UniProtKB-KW"/>
</dbReference>
<feature type="transmembrane region" description="Helical" evidence="10">
    <location>
        <begin position="154"/>
        <end position="175"/>
    </location>
</feature>
<dbReference type="Pfam" id="PF01554">
    <property type="entry name" value="MatE"/>
    <property type="match status" value="2"/>
</dbReference>
<evidence type="ECO:0000256" key="6">
    <source>
        <dbReference type="ARBA" id="ARBA00022989"/>
    </source>
</evidence>
<evidence type="ECO:0000256" key="3">
    <source>
        <dbReference type="ARBA" id="ARBA00022449"/>
    </source>
</evidence>
<feature type="transmembrane region" description="Helical" evidence="10">
    <location>
        <begin position="212"/>
        <end position="234"/>
    </location>
</feature>
<protein>
    <recommendedName>
        <fullName evidence="9">Multidrug-efflux transporter</fullName>
    </recommendedName>
</protein>
<comment type="subcellular location">
    <subcellularLocation>
        <location evidence="1">Cell inner membrane</location>
        <topology evidence="1">Multi-pass membrane protein</topology>
    </subcellularLocation>
</comment>
<feature type="transmembrane region" description="Helical" evidence="10">
    <location>
        <begin position="343"/>
        <end position="367"/>
    </location>
</feature>
<dbReference type="EMBL" id="BMLS01000007">
    <property type="protein sequence ID" value="GGO73549.1"/>
    <property type="molecule type" value="Genomic_DNA"/>
</dbReference>
<accession>A0A918DMP4</accession>
<reference evidence="11" key="2">
    <citation type="submission" date="2020-09" db="EMBL/GenBank/DDBJ databases">
        <authorList>
            <person name="Sun Q."/>
            <person name="Zhou Y."/>
        </authorList>
    </citation>
    <scope>NUCLEOTIDE SEQUENCE</scope>
    <source>
        <strain evidence="11">CGMCC 1.7086</strain>
    </source>
</reference>
<gene>
    <name evidence="11" type="ORF">GCM10010982_34300</name>
</gene>
<name>A0A918DMP4_9ALTE</name>
<dbReference type="PANTHER" id="PTHR43298:SF2">
    <property type="entry name" value="FMN_FAD EXPORTER YEEO-RELATED"/>
    <property type="match status" value="1"/>
</dbReference>
<feature type="transmembrane region" description="Helical" evidence="10">
    <location>
        <begin position="77"/>
        <end position="96"/>
    </location>
</feature>
<dbReference type="GO" id="GO:0042910">
    <property type="term" value="F:xenobiotic transmembrane transporter activity"/>
    <property type="evidence" value="ECO:0007669"/>
    <property type="project" value="InterPro"/>
</dbReference>
<feature type="transmembrane region" description="Helical" evidence="10">
    <location>
        <begin position="116"/>
        <end position="134"/>
    </location>
</feature>
<keyword evidence="3" id="KW-0050">Antiport</keyword>
<dbReference type="InterPro" id="IPR002528">
    <property type="entry name" value="MATE_fam"/>
</dbReference>
<feature type="transmembrane region" description="Helical" evidence="10">
    <location>
        <begin position="293"/>
        <end position="322"/>
    </location>
</feature>
<feature type="transmembrane region" description="Helical" evidence="10">
    <location>
        <begin position="438"/>
        <end position="458"/>
    </location>
</feature>
<sequence length="468" mass="50253">MTEHTQRPSLYQLFKQALRGDVQHDFTKGSIGIAAFLLAVPMVLEMAMESIFAIVDIFFVASLGFEAVAAVGLTEAVLTLLYAVAIGLSMGITALVARRIGEGNPHKANQVAGQALWVGMLVSMLVAFIGLVYSQDILRLMGADEKVLAVGADYTLVMLCGSITILYLFLINAIFRGAGDASVAMRSLWLANGLNIVLDPLLIYGIGPFPEMGVTGAAVATTIGRGVGVLYQLYHLRGHASRIKVGLAELKPQLDVMLGLVKVSVGGILQFLIATASWIALVRIVSTYGSAAVAGYTIAIRVVIFTILPAWGLSNAVATLVGQNLGAGKPDRAEQSVWRIARYNLYFMLSVAVIFILFAEFIIGLFTSDPAVISDGVNCLRFVAYGYGFYGIGMIVVQAFNGAGDTMTPTRINFLCYWMLQIPLAYGLAKYAGLGTNGVFMAITIAESLLAVVGIWYFRRGQWKTQTV</sequence>
<feature type="transmembrane region" description="Helical" evidence="10">
    <location>
        <begin position="187"/>
        <end position="206"/>
    </location>
</feature>
<comment type="caution">
    <text evidence="11">The sequence shown here is derived from an EMBL/GenBank/DDBJ whole genome shotgun (WGS) entry which is preliminary data.</text>
</comment>
<dbReference type="RefSeq" id="WP_188698057.1">
    <property type="nucleotide sequence ID" value="NZ_BMLS01000007.1"/>
</dbReference>
<evidence type="ECO:0000256" key="7">
    <source>
        <dbReference type="ARBA" id="ARBA00023065"/>
    </source>
</evidence>
<dbReference type="PIRSF" id="PIRSF006603">
    <property type="entry name" value="DinF"/>
    <property type="match status" value="1"/>
</dbReference>
<dbReference type="GO" id="GO:0005886">
    <property type="term" value="C:plasma membrane"/>
    <property type="evidence" value="ECO:0007669"/>
    <property type="project" value="UniProtKB-SubCell"/>
</dbReference>
<evidence type="ECO:0000256" key="1">
    <source>
        <dbReference type="ARBA" id="ARBA00004429"/>
    </source>
</evidence>
<feature type="transmembrane region" description="Helical" evidence="10">
    <location>
        <begin position="412"/>
        <end position="432"/>
    </location>
</feature>
<organism evidence="11 12">
    <name type="scientific">Bowmanella pacifica</name>
    <dbReference type="NCBI Taxonomy" id="502051"/>
    <lineage>
        <taxon>Bacteria</taxon>
        <taxon>Pseudomonadati</taxon>
        <taxon>Pseudomonadota</taxon>
        <taxon>Gammaproteobacteria</taxon>
        <taxon>Alteromonadales</taxon>
        <taxon>Alteromonadaceae</taxon>
        <taxon>Bowmanella</taxon>
    </lineage>
</organism>
<reference evidence="11" key="1">
    <citation type="journal article" date="2014" name="Int. J. Syst. Evol. Microbiol.">
        <title>Complete genome sequence of Corynebacterium casei LMG S-19264T (=DSM 44701T), isolated from a smear-ripened cheese.</title>
        <authorList>
            <consortium name="US DOE Joint Genome Institute (JGI-PGF)"/>
            <person name="Walter F."/>
            <person name="Albersmeier A."/>
            <person name="Kalinowski J."/>
            <person name="Ruckert C."/>
        </authorList>
    </citation>
    <scope>NUCLEOTIDE SEQUENCE</scope>
    <source>
        <strain evidence="11">CGMCC 1.7086</strain>
    </source>
</reference>
<dbReference type="NCBIfam" id="TIGR00797">
    <property type="entry name" value="matE"/>
    <property type="match status" value="1"/>
</dbReference>
<evidence type="ECO:0000256" key="2">
    <source>
        <dbReference type="ARBA" id="ARBA00022448"/>
    </source>
</evidence>
<evidence type="ECO:0000313" key="12">
    <source>
        <dbReference type="Proteomes" id="UP000606935"/>
    </source>
</evidence>
<evidence type="ECO:0000256" key="5">
    <source>
        <dbReference type="ARBA" id="ARBA00022692"/>
    </source>
</evidence>
<evidence type="ECO:0000256" key="9">
    <source>
        <dbReference type="ARBA" id="ARBA00031636"/>
    </source>
</evidence>
<feature type="transmembrane region" description="Helical" evidence="10">
    <location>
        <begin position="254"/>
        <end position="281"/>
    </location>
</feature>
<evidence type="ECO:0000313" key="11">
    <source>
        <dbReference type="EMBL" id="GGO73549.1"/>
    </source>
</evidence>
<evidence type="ECO:0000256" key="4">
    <source>
        <dbReference type="ARBA" id="ARBA00022475"/>
    </source>
</evidence>
<dbReference type="Proteomes" id="UP000606935">
    <property type="component" value="Unassembled WGS sequence"/>
</dbReference>
<evidence type="ECO:0000256" key="10">
    <source>
        <dbReference type="SAM" id="Phobius"/>
    </source>
</evidence>
<feature type="transmembrane region" description="Helical" evidence="10">
    <location>
        <begin position="51"/>
        <end position="71"/>
    </location>
</feature>
<keyword evidence="4" id="KW-1003">Cell membrane</keyword>
<dbReference type="GO" id="GO:0006811">
    <property type="term" value="P:monoatomic ion transport"/>
    <property type="evidence" value="ECO:0007669"/>
    <property type="project" value="UniProtKB-KW"/>
</dbReference>